<dbReference type="EMBL" id="VSWC01000092">
    <property type="protein sequence ID" value="KAA1091673.1"/>
    <property type="molecule type" value="Genomic_DNA"/>
</dbReference>
<feature type="region of interest" description="Disordered" evidence="1">
    <location>
        <begin position="1"/>
        <end position="56"/>
    </location>
</feature>
<feature type="compositionally biased region" description="Basic and acidic residues" evidence="1">
    <location>
        <begin position="26"/>
        <end position="37"/>
    </location>
</feature>
<evidence type="ECO:0000313" key="4">
    <source>
        <dbReference type="Proteomes" id="UP000324748"/>
    </source>
</evidence>
<gene>
    <name evidence="2" type="ORF">PGT21_036699</name>
    <name evidence="3" type="ORF">PGTUg99_001746</name>
</gene>
<comment type="caution">
    <text evidence="2">The sequence shown here is derived from an EMBL/GenBank/DDBJ whole genome shotgun (WGS) entry which is preliminary data.</text>
</comment>
<evidence type="ECO:0000313" key="3">
    <source>
        <dbReference type="EMBL" id="KAA1134409.1"/>
    </source>
</evidence>
<keyword evidence="4" id="KW-1185">Reference proteome</keyword>
<sequence length="192" mass="20911">MENTGKSTRSKSKSGPGQAVGPPAITREDPAITREDQSVPDPSGKRPTTQSDGDESLDLITQLPALSSEVTENIIKTATELPSQSEELSVEDRSHIWTKMKEAQSSGDAILAKILLTAYNNLDVVPTKDSPTMTRSVSALPVLSVADKETTIRNQTQPVEMELEDNLVYAVVGYFMGSHPTTSKILYFLYIQ</sequence>
<accession>A0A5B0NRZ6</accession>
<evidence type="ECO:0000313" key="2">
    <source>
        <dbReference type="EMBL" id="KAA1091673.1"/>
    </source>
</evidence>
<name>A0A5B0NRZ6_PUCGR</name>
<reference evidence="4 5" key="1">
    <citation type="submission" date="2019-05" db="EMBL/GenBank/DDBJ databases">
        <title>Emergence of the Ug99 lineage of the wheat stem rust pathogen through somatic hybridization.</title>
        <authorList>
            <person name="Li F."/>
            <person name="Upadhyaya N.M."/>
            <person name="Sperschneider J."/>
            <person name="Matny O."/>
            <person name="Nguyen-Phuc H."/>
            <person name="Mago R."/>
            <person name="Raley C."/>
            <person name="Miller M.E."/>
            <person name="Silverstein K.A.T."/>
            <person name="Henningsen E."/>
            <person name="Hirsch C.D."/>
            <person name="Visser B."/>
            <person name="Pretorius Z.A."/>
            <person name="Steffenson B.J."/>
            <person name="Schwessinger B."/>
            <person name="Dodds P.N."/>
            <person name="Figueroa M."/>
        </authorList>
    </citation>
    <scope>NUCLEOTIDE SEQUENCE [LARGE SCALE GENOMIC DNA]</scope>
    <source>
        <strain evidence="2">21-0</strain>
        <strain evidence="3 5">Ug99</strain>
    </source>
</reference>
<dbReference type="EMBL" id="VDEP01000066">
    <property type="protein sequence ID" value="KAA1134409.1"/>
    <property type="molecule type" value="Genomic_DNA"/>
</dbReference>
<evidence type="ECO:0000256" key="1">
    <source>
        <dbReference type="SAM" id="MobiDB-lite"/>
    </source>
</evidence>
<dbReference type="Proteomes" id="UP000325313">
    <property type="component" value="Unassembled WGS sequence"/>
</dbReference>
<evidence type="ECO:0000313" key="5">
    <source>
        <dbReference type="Proteomes" id="UP000325313"/>
    </source>
</evidence>
<protein>
    <submittedName>
        <fullName evidence="2">Uncharacterized protein</fullName>
    </submittedName>
</protein>
<proteinExistence type="predicted"/>
<dbReference type="Proteomes" id="UP000324748">
    <property type="component" value="Unassembled WGS sequence"/>
</dbReference>
<dbReference type="AlphaFoldDB" id="A0A5B0NRZ6"/>
<organism evidence="2 4">
    <name type="scientific">Puccinia graminis f. sp. tritici</name>
    <dbReference type="NCBI Taxonomy" id="56615"/>
    <lineage>
        <taxon>Eukaryota</taxon>
        <taxon>Fungi</taxon>
        <taxon>Dikarya</taxon>
        <taxon>Basidiomycota</taxon>
        <taxon>Pucciniomycotina</taxon>
        <taxon>Pucciniomycetes</taxon>
        <taxon>Pucciniales</taxon>
        <taxon>Pucciniaceae</taxon>
        <taxon>Puccinia</taxon>
    </lineage>
</organism>